<feature type="transmembrane region" description="Helical" evidence="2">
    <location>
        <begin position="68"/>
        <end position="92"/>
    </location>
</feature>
<dbReference type="KEGG" id="ail:FLP10_07120"/>
<dbReference type="Pfam" id="PF04854">
    <property type="entry name" value="DUF624"/>
    <property type="match status" value="1"/>
</dbReference>
<reference evidence="3 4" key="1">
    <citation type="submission" date="2019-09" db="EMBL/GenBank/DDBJ databases">
        <title>Genome sequencing of strain KACC 19306.</title>
        <authorList>
            <person name="Heo J."/>
            <person name="Kim S.-J."/>
            <person name="Kim J.-S."/>
            <person name="Hong S.-B."/>
            <person name="Kwon S.-W."/>
        </authorList>
    </citation>
    <scope>NUCLEOTIDE SEQUENCE [LARGE SCALE GENOMIC DNA]</scope>
    <source>
        <strain evidence="3 4">KACC 19306</strain>
    </source>
</reference>
<evidence type="ECO:0000256" key="2">
    <source>
        <dbReference type="SAM" id="Phobius"/>
    </source>
</evidence>
<name>A0A5C1YDN0_9MICO</name>
<keyword evidence="2" id="KW-0812">Transmembrane</keyword>
<accession>A0A5C1YDN0</accession>
<feature type="transmembrane region" description="Helical" evidence="2">
    <location>
        <begin position="200"/>
        <end position="220"/>
    </location>
</feature>
<dbReference type="Proteomes" id="UP000324678">
    <property type="component" value="Chromosome"/>
</dbReference>
<proteinExistence type="predicted"/>
<dbReference type="EMBL" id="CP043505">
    <property type="protein sequence ID" value="QEO14213.1"/>
    <property type="molecule type" value="Genomic_DNA"/>
</dbReference>
<evidence type="ECO:0000313" key="4">
    <source>
        <dbReference type="Proteomes" id="UP000324678"/>
    </source>
</evidence>
<keyword evidence="2" id="KW-0472">Membrane</keyword>
<gene>
    <name evidence="3" type="ORF">FLP10_07120</name>
</gene>
<dbReference type="InterPro" id="IPR006938">
    <property type="entry name" value="DUF624"/>
</dbReference>
<feature type="transmembrane region" description="Helical" evidence="2">
    <location>
        <begin position="154"/>
        <end position="179"/>
    </location>
</feature>
<feature type="region of interest" description="Disordered" evidence="1">
    <location>
        <begin position="1"/>
        <end position="23"/>
    </location>
</feature>
<protein>
    <submittedName>
        <fullName evidence="3">DUF624 domain-containing protein</fullName>
    </submittedName>
</protein>
<sequence length="261" mass="28308">MRTPARPSRRTSTPGRRRAASIEHRTQAGCVRAQCAGAPGPSRQDGRMRSFFAADSALMRTLSRVADLMILNLVFIATCLPVVTIGASLTALNFASMRIATGMCDSVTSDYARSFRRNLRQATVLGLVLVLLAGVLAAWFVVLTNLALGAIVELILLVVWYIVAFTFVMTALYVFPYLAKFEGRTREVLRNARLLSWKHPVGSLTVLSVIALSVAVTVFTPQATGYGLLWLVIGFAGVATVNGLVFARIFSKYTASTSVEE</sequence>
<feature type="transmembrane region" description="Helical" evidence="2">
    <location>
        <begin position="122"/>
        <end position="142"/>
    </location>
</feature>
<evidence type="ECO:0000313" key="3">
    <source>
        <dbReference type="EMBL" id="QEO14213.1"/>
    </source>
</evidence>
<keyword evidence="2" id="KW-1133">Transmembrane helix</keyword>
<evidence type="ECO:0000256" key="1">
    <source>
        <dbReference type="SAM" id="MobiDB-lite"/>
    </source>
</evidence>
<feature type="transmembrane region" description="Helical" evidence="2">
    <location>
        <begin position="226"/>
        <end position="247"/>
    </location>
</feature>
<organism evidence="3 4">
    <name type="scientific">Agromyces intestinalis</name>
    <dbReference type="NCBI Taxonomy" id="2592652"/>
    <lineage>
        <taxon>Bacteria</taxon>
        <taxon>Bacillati</taxon>
        <taxon>Actinomycetota</taxon>
        <taxon>Actinomycetes</taxon>
        <taxon>Micrococcales</taxon>
        <taxon>Microbacteriaceae</taxon>
        <taxon>Agromyces</taxon>
    </lineage>
</organism>
<dbReference type="OrthoDB" id="7948871at2"/>
<dbReference type="AlphaFoldDB" id="A0A5C1YDN0"/>
<feature type="compositionally biased region" description="Low complexity" evidence="1">
    <location>
        <begin position="1"/>
        <end position="14"/>
    </location>
</feature>
<keyword evidence="4" id="KW-1185">Reference proteome</keyword>